<dbReference type="AlphaFoldDB" id="A0AAN6ZR21"/>
<feature type="compositionally biased region" description="Polar residues" evidence="1">
    <location>
        <begin position="617"/>
        <end position="626"/>
    </location>
</feature>
<feature type="transmembrane region" description="Helical" evidence="2">
    <location>
        <begin position="308"/>
        <end position="332"/>
    </location>
</feature>
<proteinExistence type="predicted"/>
<reference evidence="3" key="2">
    <citation type="submission" date="2023-05" db="EMBL/GenBank/DDBJ databases">
        <authorList>
            <consortium name="Lawrence Berkeley National Laboratory"/>
            <person name="Steindorff A."/>
            <person name="Hensen N."/>
            <person name="Bonometti L."/>
            <person name="Westerberg I."/>
            <person name="Brannstrom I.O."/>
            <person name="Guillou S."/>
            <person name="Cros-Aarteil S."/>
            <person name="Calhoun S."/>
            <person name="Haridas S."/>
            <person name="Kuo A."/>
            <person name="Mondo S."/>
            <person name="Pangilinan J."/>
            <person name="Riley R."/>
            <person name="Labutti K."/>
            <person name="Andreopoulos B."/>
            <person name="Lipzen A."/>
            <person name="Chen C."/>
            <person name="Yanf M."/>
            <person name="Daum C."/>
            <person name="Ng V."/>
            <person name="Clum A."/>
            <person name="Ohm R."/>
            <person name="Martin F."/>
            <person name="Silar P."/>
            <person name="Natvig D."/>
            <person name="Lalanne C."/>
            <person name="Gautier V."/>
            <person name="Ament-Velasquez S.L."/>
            <person name="Kruys A."/>
            <person name="Hutchinson M.I."/>
            <person name="Powell A.J."/>
            <person name="Barry K."/>
            <person name="Miller A.N."/>
            <person name="Grigoriev I.V."/>
            <person name="Debuchy R."/>
            <person name="Gladieux P."/>
            <person name="Thoren M.H."/>
            <person name="Johannesson H."/>
        </authorList>
    </citation>
    <scope>NUCLEOTIDE SEQUENCE</scope>
    <source>
        <strain evidence="3">CBS 538.74</strain>
    </source>
</reference>
<feature type="transmembrane region" description="Helical" evidence="2">
    <location>
        <begin position="118"/>
        <end position="138"/>
    </location>
</feature>
<organism evidence="3 4">
    <name type="scientific">Chaetomidium leptoderma</name>
    <dbReference type="NCBI Taxonomy" id="669021"/>
    <lineage>
        <taxon>Eukaryota</taxon>
        <taxon>Fungi</taxon>
        <taxon>Dikarya</taxon>
        <taxon>Ascomycota</taxon>
        <taxon>Pezizomycotina</taxon>
        <taxon>Sordariomycetes</taxon>
        <taxon>Sordariomycetidae</taxon>
        <taxon>Sordariales</taxon>
        <taxon>Chaetomiaceae</taxon>
        <taxon>Chaetomidium</taxon>
    </lineage>
</organism>
<sequence>MSPYTGVSGAIGWLESRDDATRWMPQNNFNRSRNGFFQAATNRTGPGFNNSMFFNDLKFSAAKSIRTSAIILASFNIIAAFATALGILCDSYFRKRRNDRNFRFWRNGFTFVPEAESYPLVLAVGIFIQGFIFAGAQSTGLDSLFGFGCTWLAQLMLPAVFIAPYTQLVFGVEIAMRALRKKPFAPRGKYNVPICLSIIGALLLANFLIADFDQAPNICISSLFWFVAHYSIICFGLLVAIAVIVLMSAVTVFVRLHRSIKVEVTARVAASRMVYYLALSVISIGFMVPFFFVNGFKLSRGPNNSTALTLAMVASVVSNVSGLMTGGLYLFLKSSTLSTIGPRDKVGEYENRRGRYKVRHESNDPDDDDDDAGFGSHMTNPVTNPRGLRRVDSEASLIMDEKEEEAMDGRSIRSIFTKNGRRTDSIRSNKLVSAVASVLLPRAPEPARVPSSLAGSHMRKRSYSLFPRNTVASKSSMLLLPATTYAPVSALKPPPSMANLANMRHRRDSSLVSSATVQIGIRLSSVDDIPQNKATTSDSVIHTLGCPYVLNELEMQSPKRAGAVGGSDTPTTLPFEATDESPARDPVKDAKMKTLPAVPRIDSQVPRVEPAPEEVTLSPTVYSPKSPTKAKLPSPRGVGFTIPPSKSANASSPPRSPPRRRGTGETTPVPTDAKGDWI</sequence>
<evidence type="ECO:0000256" key="2">
    <source>
        <dbReference type="SAM" id="Phobius"/>
    </source>
</evidence>
<name>A0AAN6ZR21_9PEZI</name>
<feature type="region of interest" description="Disordered" evidence="1">
    <location>
        <begin position="351"/>
        <end position="387"/>
    </location>
</feature>
<feature type="transmembrane region" description="Helical" evidence="2">
    <location>
        <begin position="144"/>
        <end position="170"/>
    </location>
</feature>
<reference evidence="3" key="1">
    <citation type="journal article" date="2023" name="Mol. Phylogenet. Evol.">
        <title>Genome-scale phylogeny and comparative genomics of the fungal order Sordariales.</title>
        <authorList>
            <person name="Hensen N."/>
            <person name="Bonometti L."/>
            <person name="Westerberg I."/>
            <person name="Brannstrom I.O."/>
            <person name="Guillou S."/>
            <person name="Cros-Aarteil S."/>
            <person name="Calhoun S."/>
            <person name="Haridas S."/>
            <person name="Kuo A."/>
            <person name="Mondo S."/>
            <person name="Pangilinan J."/>
            <person name="Riley R."/>
            <person name="LaButti K."/>
            <person name="Andreopoulos B."/>
            <person name="Lipzen A."/>
            <person name="Chen C."/>
            <person name="Yan M."/>
            <person name="Daum C."/>
            <person name="Ng V."/>
            <person name="Clum A."/>
            <person name="Steindorff A."/>
            <person name="Ohm R.A."/>
            <person name="Martin F."/>
            <person name="Silar P."/>
            <person name="Natvig D.O."/>
            <person name="Lalanne C."/>
            <person name="Gautier V."/>
            <person name="Ament-Velasquez S.L."/>
            <person name="Kruys A."/>
            <person name="Hutchinson M.I."/>
            <person name="Powell A.J."/>
            <person name="Barry K."/>
            <person name="Miller A.N."/>
            <person name="Grigoriev I.V."/>
            <person name="Debuchy R."/>
            <person name="Gladieux P."/>
            <person name="Hiltunen Thoren M."/>
            <person name="Johannesson H."/>
        </authorList>
    </citation>
    <scope>NUCLEOTIDE SEQUENCE</scope>
    <source>
        <strain evidence="3">CBS 538.74</strain>
    </source>
</reference>
<feature type="transmembrane region" description="Helical" evidence="2">
    <location>
        <begin position="274"/>
        <end position="296"/>
    </location>
</feature>
<feature type="region of interest" description="Disordered" evidence="1">
    <location>
        <begin position="560"/>
        <end position="678"/>
    </location>
</feature>
<feature type="transmembrane region" description="Helical" evidence="2">
    <location>
        <begin position="69"/>
        <end position="93"/>
    </location>
</feature>
<feature type="compositionally biased region" description="Basic and acidic residues" evidence="1">
    <location>
        <begin position="351"/>
        <end position="363"/>
    </location>
</feature>
<feature type="compositionally biased region" description="Low complexity" evidence="1">
    <location>
        <begin position="643"/>
        <end position="653"/>
    </location>
</feature>
<evidence type="ECO:0000313" key="4">
    <source>
        <dbReference type="Proteomes" id="UP001302745"/>
    </source>
</evidence>
<gene>
    <name evidence="3" type="ORF">C8A00DRAFT_38800</name>
</gene>
<dbReference type="Proteomes" id="UP001302745">
    <property type="component" value="Unassembled WGS sequence"/>
</dbReference>
<keyword evidence="2" id="KW-1133">Transmembrane helix</keyword>
<feature type="transmembrane region" description="Helical" evidence="2">
    <location>
        <begin position="190"/>
        <end position="210"/>
    </location>
</feature>
<protein>
    <submittedName>
        <fullName evidence="3">Uncharacterized protein</fullName>
    </submittedName>
</protein>
<accession>A0AAN6ZR21</accession>
<evidence type="ECO:0000313" key="3">
    <source>
        <dbReference type="EMBL" id="KAK4148625.1"/>
    </source>
</evidence>
<dbReference type="EMBL" id="MU857301">
    <property type="protein sequence ID" value="KAK4148625.1"/>
    <property type="molecule type" value="Genomic_DNA"/>
</dbReference>
<keyword evidence="2" id="KW-0472">Membrane</keyword>
<keyword evidence="4" id="KW-1185">Reference proteome</keyword>
<feature type="transmembrane region" description="Helical" evidence="2">
    <location>
        <begin position="230"/>
        <end position="254"/>
    </location>
</feature>
<feature type="compositionally biased region" description="Basic and acidic residues" evidence="1">
    <location>
        <begin position="581"/>
        <end position="592"/>
    </location>
</feature>
<comment type="caution">
    <text evidence="3">The sequence shown here is derived from an EMBL/GenBank/DDBJ whole genome shotgun (WGS) entry which is preliminary data.</text>
</comment>
<evidence type="ECO:0000256" key="1">
    <source>
        <dbReference type="SAM" id="MobiDB-lite"/>
    </source>
</evidence>
<keyword evidence="2" id="KW-0812">Transmembrane</keyword>